<name>A0A3D2X5M5_9FIRM</name>
<evidence type="ECO:0008006" key="10">
    <source>
        <dbReference type="Google" id="ProtNLM"/>
    </source>
</evidence>
<dbReference type="Pfam" id="PF01276">
    <property type="entry name" value="OKR_DC_1"/>
    <property type="match status" value="1"/>
</dbReference>
<keyword evidence="3" id="KW-0210">Decarboxylase</keyword>
<keyword evidence="4" id="KW-0663">Pyridoxal phosphate</keyword>
<evidence type="ECO:0000256" key="2">
    <source>
        <dbReference type="ARBA" id="ARBA00010671"/>
    </source>
</evidence>
<dbReference type="InterPro" id="IPR008286">
    <property type="entry name" value="Prn/Lys/Arg_de-COase_C"/>
</dbReference>
<sequence>MNLYRKLQEYAKTEYYPMHMPGHKRNEEWFMDNPYTLDITEIDDFDNLHDAEEVLKEAMEETATLFQTKQSFFLVNGSTCGILAGISAMTNRGDKVAIARSSHQAVYHAIYQRQLRPVYLYPSMLQYGIAGQVTVDSVAQTLEENPDISLVVITSPTYEGIVSDIKKIAEVTHRYGAGLLVDEAHGAHLLFQGGKEKSALECGADIVIQSTHKTLPSFTQTALLHRNSELVSEKAIKHFLKIYETSSPSYLLMASLVRCMDFLRADGEEKFKLYGEYLDNVYEKLSNLKNLTLWNPENKDVSKLVIASNRKDITGKMLFEELRTKYLIQPEMASKDYVLCMTSVCDTKEGFHRFIEAILSIERDIEKGRFIDIDFNKRSLLEALSGQEFITKQDDTNVENLNQTFTEIEFFESELNKLQEPIRYYETYELDGCKEEVILLVKSEGRIVLDYVYLYPPGIPLLVPGEVIDRPMIEKLLLFKQSGLRVKGLLEKEGDFITVKAGEKHV</sequence>
<keyword evidence="5" id="KW-0456">Lyase</keyword>
<dbReference type="Pfam" id="PF03711">
    <property type="entry name" value="OKR_DC_1_C"/>
    <property type="match status" value="1"/>
</dbReference>
<organism evidence="8 9">
    <name type="scientific">Lachnoclostridium phytofermentans</name>
    <dbReference type="NCBI Taxonomy" id="66219"/>
    <lineage>
        <taxon>Bacteria</taxon>
        <taxon>Bacillati</taxon>
        <taxon>Bacillota</taxon>
        <taxon>Clostridia</taxon>
        <taxon>Lachnospirales</taxon>
        <taxon>Lachnospiraceae</taxon>
    </lineage>
</organism>
<dbReference type="Gene3D" id="3.40.640.10">
    <property type="entry name" value="Type I PLP-dependent aspartate aminotransferase-like (Major domain)"/>
    <property type="match status" value="1"/>
</dbReference>
<dbReference type="InterPro" id="IPR015421">
    <property type="entry name" value="PyrdxlP-dep_Trfase_major"/>
</dbReference>
<evidence type="ECO:0000313" key="8">
    <source>
        <dbReference type="EMBL" id="HCL01933.1"/>
    </source>
</evidence>
<accession>A0A3D2X5M5</accession>
<dbReference type="InterPro" id="IPR036633">
    <property type="entry name" value="Prn/Lys/Arg_de-COase_C_sf"/>
</dbReference>
<comment type="similarity">
    <text evidence="2">Belongs to the Orn/Lys/Arg decarboxylase class-I family.</text>
</comment>
<dbReference type="Gene3D" id="3.90.105.10">
    <property type="entry name" value="Molybdopterin biosynthesis moea protein, domain 2"/>
    <property type="match status" value="1"/>
</dbReference>
<evidence type="ECO:0000256" key="3">
    <source>
        <dbReference type="ARBA" id="ARBA00022793"/>
    </source>
</evidence>
<dbReference type="SUPFAM" id="SSF55904">
    <property type="entry name" value="Ornithine decarboxylase C-terminal domain"/>
    <property type="match status" value="1"/>
</dbReference>
<dbReference type="GO" id="GO:0016831">
    <property type="term" value="F:carboxy-lyase activity"/>
    <property type="evidence" value="ECO:0007669"/>
    <property type="project" value="UniProtKB-KW"/>
</dbReference>
<feature type="domain" description="Orn/Lys/Arg decarboxylase C-terminal" evidence="7">
    <location>
        <begin position="434"/>
        <end position="483"/>
    </location>
</feature>
<comment type="caution">
    <text evidence="8">The sequence shown here is derived from an EMBL/GenBank/DDBJ whole genome shotgun (WGS) entry which is preliminary data.</text>
</comment>
<dbReference type="InterPro" id="IPR000310">
    <property type="entry name" value="Orn/Lys/Arg_deCO2ase_major_dom"/>
</dbReference>
<dbReference type="AlphaFoldDB" id="A0A3D2X5M5"/>
<evidence type="ECO:0000259" key="6">
    <source>
        <dbReference type="Pfam" id="PF01276"/>
    </source>
</evidence>
<evidence type="ECO:0000259" key="7">
    <source>
        <dbReference type="Pfam" id="PF03711"/>
    </source>
</evidence>
<protein>
    <recommendedName>
        <fullName evidence="10">Orn/Lys/Arg decarboxylase major region</fullName>
    </recommendedName>
</protein>
<dbReference type="Proteomes" id="UP000262969">
    <property type="component" value="Unassembled WGS sequence"/>
</dbReference>
<reference evidence="8 9" key="1">
    <citation type="journal article" date="2018" name="Nat. Biotechnol.">
        <title>A standardized bacterial taxonomy based on genome phylogeny substantially revises the tree of life.</title>
        <authorList>
            <person name="Parks D.H."/>
            <person name="Chuvochina M."/>
            <person name="Waite D.W."/>
            <person name="Rinke C."/>
            <person name="Skarshewski A."/>
            <person name="Chaumeil P.A."/>
            <person name="Hugenholtz P."/>
        </authorList>
    </citation>
    <scope>NUCLEOTIDE SEQUENCE [LARGE SCALE GENOMIC DNA]</scope>
    <source>
        <strain evidence="8">UBA11728</strain>
    </source>
</reference>
<dbReference type="SUPFAM" id="SSF53383">
    <property type="entry name" value="PLP-dependent transferases"/>
    <property type="match status" value="1"/>
</dbReference>
<evidence type="ECO:0000256" key="4">
    <source>
        <dbReference type="ARBA" id="ARBA00022898"/>
    </source>
</evidence>
<dbReference type="PANTHER" id="PTHR43277:SF3">
    <property type="entry name" value="DECARBOXYLASE, PUTATIVE-RELATED"/>
    <property type="match status" value="1"/>
</dbReference>
<evidence type="ECO:0000256" key="1">
    <source>
        <dbReference type="ARBA" id="ARBA00001933"/>
    </source>
</evidence>
<gene>
    <name evidence="8" type="ORF">DHW61_05865</name>
</gene>
<comment type="cofactor">
    <cofactor evidence="1">
        <name>pyridoxal 5'-phosphate</name>
        <dbReference type="ChEBI" id="CHEBI:597326"/>
    </cofactor>
</comment>
<proteinExistence type="inferred from homology"/>
<evidence type="ECO:0000256" key="5">
    <source>
        <dbReference type="ARBA" id="ARBA00023239"/>
    </source>
</evidence>
<feature type="domain" description="Orn/Lys/Arg decarboxylases family 1 pyridoxal-P attachment site" evidence="6">
    <location>
        <begin position="3"/>
        <end position="283"/>
    </location>
</feature>
<dbReference type="InterPro" id="IPR015424">
    <property type="entry name" value="PyrdxlP-dep_Trfase"/>
</dbReference>
<dbReference type="InterPro" id="IPR052357">
    <property type="entry name" value="Orn_Lys_Arg_decarboxylase-I"/>
</dbReference>
<evidence type="ECO:0000313" key="9">
    <source>
        <dbReference type="Proteomes" id="UP000262969"/>
    </source>
</evidence>
<dbReference type="PANTHER" id="PTHR43277">
    <property type="entry name" value="ARGININE DECARBOXYLASE"/>
    <property type="match status" value="1"/>
</dbReference>
<dbReference type="EMBL" id="DPVV01000199">
    <property type="protein sequence ID" value="HCL01933.1"/>
    <property type="molecule type" value="Genomic_DNA"/>
</dbReference>